<reference evidence="2 3" key="1">
    <citation type="submission" date="2018-07" db="EMBL/GenBank/DDBJ databases">
        <title>Rhizobium leguminosarum strain:ATCC 14479 Genome sequencing and assembly.</title>
        <authorList>
            <person name="Chakraborty R."/>
        </authorList>
    </citation>
    <scope>NUCLEOTIDE SEQUENCE [LARGE SCALE GENOMIC DNA]</scope>
    <source>
        <strain evidence="2 3">ATCC 14479</strain>
    </source>
</reference>
<dbReference type="AlphaFoldDB" id="A0A2Z4YBR2"/>
<feature type="region of interest" description="Disordered" evidence="1">
    <location>
        <begin position="1"/>
        <end position="22"/>
    </location>
</feature>
<gene>
    <name evidence="2" type="ORF">DLJ82_1234</name>
</gene>
<proteinExistence type="predicted"/>
<evidence type="ECO:0000313" key="3">
    <source>
        <dbReference type="Proteomes" id="UP000251166"/>
    </source>
</evidence>
<accession>A0A2Z4YBR2</accession>
<name>A0A2Z4YBR2_RHILE</name>
<dbReference type="EMBL" id="CP030760">
    <property type="protein sequence ID" value="AXA38840.1"/>
    <property type="molecule type" value="Genomic_DNA"/>
</dbReference>
<sequence>MAFDFDGGVTAPEKPAKPPARKTRTVALLYGIRLKRG</sequence>
<evidence type="ECO:0000256" key="1">
    <source>
        <dbReference type="SAM" id="MobiDB-lite"/>
    </source>
</evidence>
<organism evidence="2 3">
    <name type="scientific">Rhizobium leguminosarum</name>
    <dbReference type="NCBI Taxonomy" id="384"/>
    <lineage>
        <taxon>Bacteria</taxon>
        <taxon>Pseudomonadati</taxon>
        <taxon>Pseudomonadota</taxon>
        <taxon>Alphaproteobacteria</taxon>
        <taxon>Hyphomicrobiales</taxon>
        <taxon>Rhizobiaceae</taxon>
        <taxon>Rhizobium/Agrobacterium group</taxon>
        <taxon>Rhizobium</taxon>
    </lineage>
</organism>
<protein>
    <submittedName>
        <fullName evidence="2">Uncharacterized protein</fullName>
    </submittedName>
</protein>
<evidence type="ECO:0000313" key="2">
    <source>
        <dbReference type="EMBL" id="AXA38840.1"/>
    </source>
</evidence>
<dbReference type="Proteomes" id="UP000251166">
    <property type="component" value="Chromosome"/>
</dbReference>